<organism evidence="2 3">
    <name type="scientific">Amnimonas aquatica</name>
    <dbReference type="NCBI Taxonomy" id="2094561"/>
    <lineage>
        <taxon>Bacteria</taxon>
        <taxon>Pseudomonadati</taxon>
        <taxon>Pseudomonadota</taxon>
        <taxon>Gammaproteobacteria</taxon>
        <taxon>Moraxellales</taxon>
        <taxon>Moraxellaceae</taxon>
        <taxon>Amnimonas</taxon>
    </lineage>
</organism>
<accession>A0A2P6AT75</accession>
<keyword evidence="3" id="KW-1185">Reference proteome</keyword>
<dbReference type="Proteomes" id="UP000243900">
    <property type="component" value="Unassembled WGS sequence"/>
</dbReference>
<dbReference type="GO" id="GO:0003677">
    <property type="term" value="F:DNA binding"/>
    <property type="evidence" value="ECO:0007669"/>
    <property type="project" value="InterPro"/>
</dbReference>
<name>A0A2P6AT75_9GAMM</name>
<evidence type="ECO:0000259" key="1">
    <source>
        <dbReference type="PROSITE" id="PS50943"/>
    </source>
</evidence>
<dbReference type="SUPFAM" id="SSF47413">
    <property type="entry name" value="lambda repressor-like DNA-binding domains"/>
    <property type="match status" value="1"/>
</dbReference>
<dbReference type="InterPro" id="IPR001387">
    <property type="entry name" value="Cro/C1-type_HTH"/>
</dbReference>
<dbReference type="EMBL" id="PTQZ01000078">
    <property type="protein sequence ID" value="PQA44882.1"/>
    <property type="molecule type" value="Genomic_DNA"/>
</dbReference>
<feature type="domain" description="HTH cro/C1-type" evidence="1">
    <location>
        <begin position="40"/>
        <end position="67"/>
    </location>
</feature>
<comment type="caution">
    <text evidence="2">The sequence shown here is derived from an EMBL/GenBank/DDBJ whole genome shotgun (WGS) entry which is preliminary data.</text>
</comment>
<dbReference type="PROSITE" id="PS50943">
    <property type="entry name" value="HTH_CROC1"/>
    <property type="match status" value="1"/>
</dbReference>
<sequence>AARLAKAERLKAEGRGSYSQEKLGVDAGIAEESARVRVHQYEYGKHFPDLAQAQHFADALDIPMAYLFCPEDDLAELLLTASRLDRAGRASLIARARELADDAGEASETR</sequence>
<gene>
    <name evidence="2" type="ORF">C5O18_04635</name>
</gene>
<protein>
    <submittedName>
        <fullName evidence="2">Transcriptional regulator</fullName>
    </submittedName>
</protein>
<proteinExistence type="predicted"/>
<dbReference type="AlphaFoldDB" id="A0A2P6AT75"/>
<feature type="non-terminal residue" evidence="2">
    <location>
        <position position="1"/>
    </location>
</feature>
<dbReference type="OrthoDB" id="6006530at2"/>
<dbReference type="Gene3D" id="1.10.260.40">
    <property type="entry name" value="lambda repressor-like DNA-binding domains"/>
    <property type="match status" value="1"/>
</dbReference>
<reference evidence="3" key="1">
    <citation type="submission" date="2018-02" db="EMBL/GenBank/DDBJ databases">
        <title>Genome sequencing of Solimonas sp. HR-BB.</title>
        <authorList>
            <person name="Lee Y."/>
            <person name="Jeon C.O."/>
        </authorList>
    </citation>
    <scope>NUCLEOTIDE SEQUENCE [LARGE SCALE GENOMIC DNA]</scope>
    <source>
        <strain evidence="3">HR-E</strain>
    </source>
</reference>
<evidence type="ECO:0000313" key="2">
    <source>
        <dbReference type="EMBL" id="PQA44882.1"/>
    </source>
</evidence>
<dbReference type="RefSeq" id="WP_105191884.1">
    <property type="nucleotide sequence ID" value="NZ_PTQZ01000078.1"/>
</dbReference>
<dbReference type="InterPro" id="IPR010982">
    <property type="entry name" value="Lambda_DNA-bd_dom_sf"/>
</dbReference>
<evidence type="ECO:0000313" key="3">
    <source>
        <dbReference type="Proteomes" id="UP000243900"/>
    </source>
</evidence>